<feature type="compositionally biased region" description="Low complexity" evidence="1">
    <location>
        <begin position="473"/>
        <end position="485"/>
    </location>
</feature>
<dbReference type="AlphaFoldDB" id="A0A1D3D8I5"/>
<feature type="compositionally biased region" description="Polar residues" evidence="1">
    <location>
        <begin position="71"/>
        <end position="80"/>
    </location>
</feature>
<dbReference type="VEuPathDB" id="ToxoDB:LOC113146971"/>
<keyword evidence="2" id="KW-0732">Signal</keyword>
<protein>
    <submittedName>
        <fullName evidence="3">Uncharacterized protein</fullName>
    </submittedName>
</protein>
<dbReference type="InParanoid" id="A0A1D3D8I5"/>
<proteinExistence type="predicted"/>
<feature type="chain" id="PRO_5008914238" evidence="2">
    <location>
        <begin position="18"/>
        <end position="571"/>
    </location>
</feature>
<keyword evidence="4" id="KW-1185">Reference proteome</keyword>
<organism evidence="3 4">
    <name type="scientific">Cyclospora cayetanensis</name>
    <dbReference type="NCBI Taxonomy" id="88456"/>
    <lineage>
        <taxon>Eukaryota</taxon>
        <taxon>Sar</taxon>
        <taxon>Alveolata</taxon>
        <taxon>Apicomplexa</taxon>
        <taxon>Conoidasida</taxon>
        <taxon>Coccidia</taxon>
        <taxon>Eucoccidiorida</taxon>
        <taxon>Eimeriorina</taxon>
        <taxon>Eimeriidae</taxon>
        <taxon>Cyclospora</taxon>
    </lineage>
</organism>
<evidence type="ECO:0000256" key="2">
    <source>
        <dbReference type="SAM" id="SignalP"/>
    </source>
</evidence>
<dbReference type="VEuPathDB" id="ToxoDB:cyc_02385"/>
<name>A0A1D3D8I5_9EIME</name>
<accession>A0A1D3D8I5</accession>
<feature type="compositionally biased region" description="Basic and acidic residues" evidence="1">
    <location>
        <begin position="35"/>
        <end position="53"/>
    </location>
</feature>
<dbReference type="EMBL" id="JROU02000288">
    <property type="protein sequence ID" value="OEH79752.1"/>
    <property type="molecule type" value="Genomic_DNA"/>
</dbReference>
<evidence type="ECO:0000256" key="1">
    <source>
        <dbReference type="SAM" id="MobiDB-lite"/>
    </source>
</evidence>
<feature type="region of interest" description="Disordered" evidence="1">
    <location>
        <begin position="323"/>
        <end position="389"/>
    </location>
</feature>
<evidence type="ECO:0000313" key="3">
    <source>
        <dbReference type="EMBL" id="OEH79752.1"/>
    </source>
</evidence>
<feature type="region of interest" description="Disordered" evidence="1">
    <location>
        <begin position="64"/>
        <end position="118"/>
    </location>
</feature>
<feature type="signal peptide" evidence="2">
    <location>
        <begin position="1"/>
        <end position="17"/>
    </location>
</feature>
<reference evidence="3 4" key="1">
    <citation type="journal article" date="2016" name="BMC Genomics">
        <title>Comparative genomics reveals Cyclospora cayetanensis possesses coccidia-like metabolism and invasion components but unique surface antigens.</title>
        <authorList>
            <person name="Liu S."/>
            <person name="Wang L."/>
            <person name="Zheng H."/>
            <person name="Xu Z."/>
            <person name="Roellig D.M."/>
            <person name="Li N."/>
            <person name="Frace M.A."/>
            <person name="Tang K."/>
            <person name="Arrowood M.J."/>
            <person name="Moss D.M."/>
            <person name="Zhang L."/>
            <person name="Feng Y."/>
            <person name="Xiao L."/>
        </authorList>
    </citation>
    <scope>NUCLEOTIDE SEQUENCE [LARGE SCALE GENOMIC DNA]</scope>
    <source>
        <strain evidence="3 4">CHN_HEN01</strain>
    </source>
</reference>
<gene>
    <name evidence="3" type="ORF">cyc_02385</name>
</gene>
<feature type="compositionally biased region" description="Low complexity" evidence="1">
    <location>
        <begin position="456"/>
        <end position="465"/>
    </location>
</feature>
<evidence type="ECO:0000313" key="4">
    <source>
        <dbReference type="Proteomes" id="UP000095192"/>
    </source>
</evidence>
<feature type="region of interest" description="Disordered" evidence="1">
    <location>
        <begin position="448"/>
        <end position="539"/>
    </location>
</feature>
<feature type="region of interest" description="Disordered" evidence="1">
    <location>
        <begin position="35"/>
        <end position="54"/>
    </location>
</feature>
<sequence>MLLLPLVFVVLLQLLESLLPLHCVSNKDDAYSAAKEKQQVSSGRLEKHQDQKYSQKQCFDIPGASDGVEGRSSNNASSNMPEFRESGATAAGVASQPVQHGGGESASSSPEDGSNVIPNRKSDSAIICSLLVHLPPSRYAKGLLRVSDLYEPLRRSAAAAASLASALGGITSTGSSGKSKVVIVLHPSRSSTSSMSSGSCVAPAASEKATAKAEMLLSLFLCSEGLMFVQLCLPTRLSLVSATVASRQTFEAALMQQQMQQRQLEQMQKAATGLMQQLQQNVRCMEATAATAQQQRQLLLLGCCRLLNEKKQKCRQLQALLQQQQSQRQEPHGRQEGNPPEEGCERPLKSRRKRRSIMFAAGTPPFAACDEREEGSGGSTGERRRTQIWPLHTRAESKAAGFAASEATAAGDGVVSAASDPPAPNSTVLVVTPDLLPLALQQISLKREPCSDTPTPQQQEQPQQKEQAEAEDLLQQLLLELVGQQADERQDEEEEHSQHRHQEQQALEGEPSTEPAPQQHEKEQQDDRSQHVQGDVWQQLCPVDWPDNCGNETLRLTQRLGEANIPQQKET</sequence>
<dbReference type="Proteomes" id="UP000095192">
    <property type="component" value="Unassembled WGS sequence"/>
</dbReference>
<feature type="compositionally biased region" description="Basic and acidic residues" evidence="1">
    <location>
        <begin position="519"/>
        <end position="530"/>
    </location>
</feature>
<comment type="caution">
    <text evidence="3">The sequence shown here is derived from an EMBL/GenBank/DDBJ whole genome shotgun (WGS) entry which is preliminary data.</text>
</comment>